<dbReference type="PANTHER" id="PTHR43674:SF2">
    <property type="entry name" value="BETA-UREIDOPROPIONASE"/>
    <property type="match status" value="1"/>
</dbReference>
<evidence type="ECO:0000313" key="4">
    <source>
        <dbReference type="Proteomes" id="UP001160499"/>
    </source>
</evidence>
<keyword evidence="1 3" id="KW-0378">Hydrolase</keyword>
<evidence type="ECO:0000259" key="2">
    <source>
        <dbReference type="PROSITE" id="PS50263"/>
    </source>
</evidence>
<organism evidence="3 4">
    <name type="scientific">Streptomyces pseudovenezuelae</name>
    <dbReference type="NCBI Taxonomy" id="67350"/>
    <lineage>
        <taxon>Bacteria</taxon>
        <taxon>Bacillati</taxon>
        <taxon>Actinomycetota</taxon>
        <taxon>Actinomycetes</taxon>
        <taxon>Kitasatosporales</taxon>
        <taxon>Streptomycetaceae</taxon>
        <taxon>Streptomyces</taxon>
        <taxon>Streptomyces aurantiacus group</taxon>
    </lineage>
</organism>
<dbReference type="PROSITE" id="PS50263">
    <property type="entry name" value="CN_HYDROLASE"/>
    <property type="match status" value="1"/>
</dbReference>
<sequence length="302" mass="32658">MTETPRSATHPAASPLRVAAVQSDPQVGLENKEANVAATLEQITKCAGNGARLIVLPELAGTGYSFDTREEAYAHAEPVPDGPTCTKWIELASQLDVYIVAGIAEIDGVHLYDTAVLIGPDGFIGKYRKSHLWNREKLIFTPGSSYPVFETKIGRIGLLVCWDIWFPEVARILTAQGADIICSVNNWVWTPPPLFDQAGNCMASYLTMGASHVNSVPIIAANRVGEERGGKFLGCSLITGVNGWPSAGIADAEKEEILYADMDVVASRSAVVWSELNDLPRDRRIDLYDPLLGYTGGSPTVR</sequence>
<dbReference type="EC" id="3.5.1.53" evidence="3"/>
<reference evidence="3 4" key="1">
    <citation type="submission" date="2023-04" db="EMBL/GenBank/DDBJ databases">
        <title>Forest soil microbial communities from Buena Vista Peninsula, Colon Province, Panama.</title>
        <authorList>
            <person name="Bouskill N."/>
        </authorList>
    </citation>
    <scope>NUCLEOTIDE SEQUENCE [LARGE SCALE GENOMIC DNA]</scope>
    <source>
        <strain evidence="3 4">GGS1</strain>
    </source>
</reference>
<name>A0ABT6M0L0_9ACTN</name>
<accession>A0ABT6M0L0</accession>
<feature type="domain" description="CN hydrolase" evidence="2">
    <location>
        <begin position="16"/>
        <end position="264"/>
    </location>
</feature>
<dbReference type="Proteomes" id="UP001160499">
    <property type="component" value="Unassembled WGS sequence"/>
</dbReference>
<dbReference type="GO" id="GO:0050126">
    <property type="term" value="F:N-carbamoylputrescine amidase activity"/>
    <property type="evidence" value="ECO:0007669"/>
    <property type="project" value="UniProtKB-EC"/>
</dbReference>
<dbReference type="InterPro" id="IPR050345">
    <property type="entry name" value="Aliph_Amidase/BUP"/>
</dbReference>
<gene>
    <name evidence="3" type="ORF">M2283_009390</name>
</gene>
<dbReference type="InterPro" id="IPR036526">
    <property type="entry name" value="C-N_Hydrolase_sf"/>
</dbReference>
<dbReference type="PANTHER" id="PTHR43674">
    <property type="entry name" value="NITRILASE C965.09-RELATED"/>
    <property type="match status" value="1"/>
</dbReference>
<protein>
    <submittedName>
        <fullName evidence="3">N-carbamoylputrescine amidase</fullName>
        <ecNumber evidence="3">3.5.1.53</ecNumber>
    </submittedName>
</protein>
<keyword evidence="4" id="KW-1185">Reference proteome</keyword>
<dbReference type="InterPro" id="IPR003010">
    <property type="entry name" value="C-N_Hydrolase"/>
</dbReference>
<dbReference type="EMBL" id="JARXVH010000028">
    <property type="protein sequence ID" value="MDH6222043.1"/>
    <property type="molecule type" value="Genomic_DNA"/>
</dbReference>
<dbReference type="CDD" id="cd07580">
    <property type="entry name" value="nitrilase_2"/>
    <property type="match status" value="1"/>
</dbReference>
<evidence type="ECO:0000256" key="1">
    <source>
        <dbReference type="ARBA" id="ARBA00022801"/>
    </source>
</evidence>
<evidence type="ECO:0000313" key="3">
    <source>
        <dbReference type="EMBL" id="MDH6222043.1"/>
    </source>
</evidence>
<proteinExistence type="predicted"/>
<comment type="caution">
    <text evidence="3">The sequence shown here is derived from an EMBL/GenBank/DDBJ whole genome shotgun (WGS) entry which is preliminary data.</text>
</comment>
<dbReference type="RefSeq" id="WP_280882705.1">
    <property type="nucleotide sequence ID" value="NZ_JARXVH010000028.1"/>
</dbReference>
<dbReference type="Gene3D" id="3.60.110.10">
    <property type="entry name" value="Carbon-nitrogen hydrolase"/>
    <property type="match status" value="1"/>
</dbReference>
<dbReference type="SUPFAM" id="SSF56317">
    <property type="entry name" value="Carbon-nitrogen hydrolase"/>
    <property type="match status" value="1"/>
</dbReference>
<dbReference type="Pfam" id="PF00795">
    <property type="entry name" value="CN_hydrolase"/>
    <property type="match status" value="1"/>
</dbReference>